<keyword evidence="9" id="KW-1185">Reference proteome</keyword>
<name>A0A225AM74_TALAT</name>
<accession>A0A225AM74</accession>
<dbReference type="SUPFAM" id="SSF49899">
    <property type="entry name" value="Concanavalin A-like lectins/glucanases"/>
    <property type="match status" value="1"/>
</dbReference>
<sequence>MSVLAKTQLLDAVPTIKTAQEFDNITATKDTEFSGNQCDFTRWRPTFHLLAPHGWLNDPCGPGYDPSTGKYHLSFQWNPNGNDWGNIAWGHSASFDLISWETSLEPCLSPSTWYDCQGIFTGCFQPSNTNGKQDGTLTYVYTSVNHIPIHFTLPYVNGCESLSIAVSDDGGATWERKSCNPILPGPMQGQKVTGWRDPFLVSSWASAPESLRRTHPGDDVLYGLISGGLQDHTPTVFVYAVKRDDLTDWRYVGMLSDTGLNFRPSRWSGDFGVNWEVTNLVTLTDDENVSRDFVIMGTEGCLPRHDISSQDNDPIARDSRIQRSQLWMCIKSNESTSASSSALMQYSFAGIFDNGLYYAANSFWDPVSQQQVVFGWITEEDLPDNLRHRQGWSGSISLPRVLKLKTMHGVKRARSTADLRDITSIEVTPDGHGTYTVRTLGFSPDERLEKLRDKATKRTISDRRLGSLGDSSHCLDSVALHTLQWEVDAEIKVGNNCRRVGFAIGDDPGNKPGHAGKTVLFWEPASETFIVERPSLQMNDTQIDQGREVSPHTLFSYTTNSQGNHHAATESAEVEETLHIQAVFDVSVLEIFVNERTAISTRVYHSKNPLEEHPNSTGRFGIYFFADRLENDGDPGMKCYAPARLVRATVWDGLSVH</sequence>
<dbReference type="GO" id="GO:0004575">
    <property type="term" value="F:sucrose alpha-glucosidase activity"/>
    <property type="evidence" value="ECO:0007669"/>
    <property type="project" value="TreeGrafter"/>
</dbReference>
<evidence type="ECO:0000259" key="6">
    <source>
        <dbReference type="Pfam" id="PF00251"/>
    </source>
</evidence>
<protein>
    <recommendedName>
        <fullName evidence="10">Glycosyl hydrolase family 32 N-terminal domain-containing protein</fullName>
    </recommendedName>
</protein>
<evidence type="ECO:0000259" key="7">
    <source>
        <dbReference type="Pfam" id="PF08244"/>
    </source>
</evidence>
<dbReference type="PANTHER" id="PTHR42800:SF3">
    <property type="entry name" value="GLYCOSYL HYDROLASE FAMILY 32 N-TERMINAL DOMAIN-CONTAINING PROTEIN"/>
    <property type="match status" value="1"/>
</dbReference>
<comment type="caution">
    <text evidence="8">The sequence shown here is derived from an EMBL/GenBank/DDBJ whole genome shotgun (WGS) entry which is preliminary data.</text>
</comment>
<dbReference type="GeneID" id="31008361"/>
<dbReference type="OrthoDB" id="202537at2759"/>
<dbReference type="EMBL" id="LFMY01000016">
    <property type="protein sequence ID" value="OKL56026.1"/>
    <property type="molecule type" value="Genomic_DNA"/>
</dbReference>
<dbReference type="InterPro" id="IPR013320">
    <property type="entry name" value="ConA-like_dom_sf"/>
</dbReference>
<dbReference type="SMART" id="SM00640">
    <property type="entry name" value="Glyco_32"/>
    <property type="match status" value="1"/>
</dbReference>
<dbReference type="PANTHER" id="PTHR42800">
    <property type="entry name" value="EXOINULINASE INUD (AFU_ORTHOLOGUE AFUA_5G00480)"/>
    <property type="match status" value="1"/>
</dbReference>
<dbReference type="CDD" id="cd18621">
    <property type="entry name" value="GH32_XdINV-like"/>
    <property type="match status" value="1"/>
</dbReference>
<feature type="domain" description="Glycosyl hydrolase family 32 C-terminal" evidence="7">
    <location>
        <begin position="448"/>
        <end position="608"/>
    </location>
</feature>
<proteinExistence type="inferred from homology"/>
<dbReference type="InterPro" id="IPR001362">
    <property type="entry name" value="Glyco_hydro_32"/>
</dbReference>
<keyword evidence="3 5" id="KW-0378">Hydrolase</keyword>
<dbReference type="GO" id="GO:0005737">
    <property type="term" value="C:cytoplasm"/>
    <property type="evidence" value="ECO:0007669"/>
    <property type="project" value="TreeGrafter"/>
</dbReference>
<evidence type="ECO:0000256" key="2">
    <source>
        <dbReference type="ARBA" id="ARBA00022729"/>
    </source>
</evidence>
<feature type="domain" description="Glycosyl hydrolase family 32 N-terminal" evidence="6">
    <location>
        <begin position="48"/>
        <end position="406"/>
    </location>
</feature>
<dbReference type="InterPro" id="IPR023296">
    <property type="entry name" value="Glyco_hydro_beta-prop_sf"/>
</dbReference>
<dbReference type="Pfam" id="PF08244">
    <property type="entry name" value="Glyco_hydro_32C"/>
    <property type="match status" value="1"/>
</dbReference>
<evidence type="ECO:0000256" key="3">
    <source>
        <dbReference type="ARBA" id="ARBA00022801"/>
    </source>
</evidence>
<evidence type="ECO:0000313" key="8">
    <source>
        <dbReference type="EMBL" id="OKL56026.1"/>
    </source>
</evidence>
<dbReference type="Gene3D" id="2.115.10.20">
    <property type="entry name" value="Glycosyl hydrolase domain, family 43"/>
    <property type="match status" value="1"/>
</dbReference>
<dbReference type="STRING" id="1441469.A0A225AM74"/>
<dbReference type="Pfam" id="PF00251">
    <property type="entry name" value="Glyco_hydro_32N"/>
    <property type="match status" value="1"/>
</dbReference>
<keyword evidence="4 5" id="KW-0326">Glycosidase</keyword>
<keyword evidence="2" id="KW-0732">Signal</keyword>
<organism evidence="8 9">
    <name type="scientific">Talaromyces atroroseus</name>
    <dbReference type="NCBI Taxonomy" id="1441469"/>
    <lineage>
        <taxon>Eukaryota</taxon>
        <taxon>Fungi</taxon>
        <taxon>Dikarya</taxon>
        <taxon>Ascomycota</taxon>
        <taxon>Pezizomycotina</taxon>
        <taxon>Eurotiomycetes</taxon>
        <taxon>Eurotiomycetidae</taxon>
        <taxon>Eurotiales</taxon>
        <taxon>Trichocomaceae</taxon>
        <taxon>Talaromyces</taxon>
        <taxon>Talaromyces sect. Trachyspermi</taxon>
    </lineage>
</organism>
<dbReference type="FunFam" id="2.115.10.20:FF:000011">
    <property type="entry name" value="Glycosyl hydrolases family 32 superfamily"/>
    <property type="match status" value="1"/>
</dbReference>
<dbReference type="RefSeq" id="XP_020116147.1">
    <property type="nucleotide sequence ID" value="XM_020263698.1"/>
</dbReference>
<dbReference type="SUPFAM" id="SSF75005">
    <property type="entry name" value="Arabinanase/levansucrase/invertase"/>
    <property type="match status" value="1"/>
</dbReference>
<comment type="similarity">
    <text evidence="1 5">Belongs to the glycosyl hydrolase 32 family.</text>
</comment>
<evidence type="ECO:0008006" key="10">
    <source>
        <dbReference type="Google" id="ProtNLM"/>
    </source>
</evidence>
<evidence type="ECO:0000313" key="9">
    <source>
        <dbReference type="Proteomes" id="UP000214365"/>
    </source>
</evidence>
<dbReference type="Proteomes" id="UP000214365">
    <property type="component" value="Unassembled WGS sequence"/>
</dbReference>
<dbReference type="InterPro" id="IPR013189">
    <property type="entry name" value="Glyco_hydro_32_C"/>
</dbReference>
<reference evidence="8 9" key="1">
    <citation type="submission" date="2015-06" db="EMBL/GenBank/DDBJ databases">
        <title>Talaromyces atroroseus IBT 11181 draft genome.</title>
        <authorList>
            <person name="Rasmussen K.B."/>
            <person name="Rasmussen S."/>
            <person name="Petersen B."/>
            <person name="Sicheritz-Ponten T."/>
            <person name="Mortensen U.H."/>
            <person name="Thrane U."/>
        </authorList>
    </citation>
    <scope>NUCLEOTIDE SEQUENCE [LARGE SCALE GENOMIC DNA]</scope>
    <source>
        <strain evidence="8 9">IBT 11181</strain>
    </source>
</reference>
<evidence type="ECO:0000256" key="5">
    <source>
        <dbReference type="RuleBase" id="RU362110"/>
    </source>
</evidence>
<dbReference type="Gene3D" id="2.60.120.560">
    <property type="entry name" value="Exo-inulinase, domain 1"/>
    <property type="match status" value="1"/>
</dbReference>
<evidence type="ECO:0000256" key="1">
    <source>
        <dbReference type="ARBA" id="ARBA00009902"/>
    </source>
</evidence>
<gene>
    <name evidence="8" type="ORF">UA08_08605</name>
</gene>
<dbReference type="InterPro" id="IPR013148">
    <property type="entry name" value="Glyco_hydro_32_N"/>
</dbReference>
<dbReference type="AlphaFoldDB" id="A0A225AM74"/>
<dbReference type="GO" id="GO:0005987">
    <property type="term" value="P:sucrose catabolic process"/>
    <property type="evidence" value="ECO:0007669"/>
    <property type="project" value="TreeGrafter"/>
</dbReference>
<evidence type="ECO:0000256" key="4">
    <source>
        <dbReference type="ARBA" id="ARBA00023295"/>
    </source>
</evidence>